<evidence type="ECO:0000256" key="5">
    <source>
        <dbReference type="SAM" id="MobiDB-lite"/>
    </source>
</evidence>
<dbReference type="PANTHER" id="PTHR19336">
    <property type="entry name" value="UNCHARACTERIZED DUF1167"/>
    <property type="match status" value="1"/>
</dbReference>
<feature type="compositionally biased region" description="Basic and acidic residues" evidence="5">
    <location>
        <begin position="917"/>
        <end position="926"/>
    </location>
</feature>
<name>A0AAN7D038_9PEZI</name>
<feature type="coiled-coil region" evidence="4">
    <location>
        <begin position="720"/>
        <end position="750"/>
    </location>
</feature>
<dbReference type="Pfam" id="PF14197">
    <property type="entry name" value="Cep57_CLD_2"/>
    <property type="match status" value="1"/>
</dbReference>
<keyword evidence="3" id="KW-0206">Cytoskeleton</keyword>
<feature type="domain" description="PPC89 centrosome localisation" evidence="7">
    <location>
        <begin position="408"/>
        <end position="472"/>
    </location>
</feature>
<comment type="caution">
    <text evidence="8">The sequence shown here is derived from an EMBL/GenBank/DDBJ whole genome shotgun (WGS) entry which is preliminary data.</text>
</comment>
<feature type="coiled-coil region" evidence="4">
    <location>
        <begin position="342"/>
        <end position="575"/>
    </location>
</feature>
<dbReference type="InterPro" id="IPR024957">
    <property type="entry name" value="Cep57_MT-bd_dom"/>
</dbReference>
<feature type="region of interest" description="Disordered" evidence="5">
    <location>
        <begin position="1172"/>
        <end position="1201"/>
    </location>
</feature>
<comment type="subcellular location">
    <subcellularLocation>
        <location evidence="1">Cytoplasm</location>
        <location evidence="1">Cytoskeleton</location>
        <location evidence="1">Microtubule organizing center</location>
    </subcellularLocation>
</comment>
<feature type="compositionally biased region" description="Polar residues" evidence="5">
    <location>
        <begin position="844"/>
        <end position="856"/>
    </location>
</feature>
<dbReference type="Proteomes" id="UP001303647">
    <property type="component" value="Unassembled WGS sequence"/>
</dbReference>
<evidence type="ECO:0000259" key="7">
    <source>
        <dbReference type="Pfam" id="PF14197"/>
    </source>
</evidence>
<proteinExistence type="predicted"/>
<feature type="compositionally biased region" description="Basic and acidic residues" evidence="5">
    <location>
        <begin position="1182"/>
        <end position="1195"/>
    </location>
</feature>
<dbReference type="InterPro" id="IPR025925">
    <property type="entry name" value="PPC89_CLD"/>
</dbReference>
<feature type="domain" description="Cep57 centrosome microtubule-binding" evidence="6">
    <location>
        <begin position="1060"/>
        <end position="1136"/>
    </location>
</feature>
<feature type="coiled-coil region" evidence="4">
    <location>
        <begin position="606"/>
        <end position="682"/>
    </location>
</feature>
<evidence type="ECO:0000256" key="1">
    <source>
        <dbReference type="ARBA" id="ARBA00004267"/>
    </source>
</evidence>
<dbReference type="InterPro" id="IPR051756">
    <property type="entry name" value="Centrosomal_MT-associated"/>
</dbReference>
<evidence type="ECO:0000313" key="8">
    <source>
        <dbReference type="EMBL" id="KAK4251271.1"/>
    </source>
</evidence>
<dbReference type="AlphaFoldDB" id="A0AAN7D038"/>
<evidence type="ECO:0000259" key="6">
    <source>
        <dbReference type="Pfam" id="PF06657"/>
    </source>
</evidence>
<feature type="compositionally biased region" description="Low complexity" evidence="5">
    <location>
        <begin position="1008"/>
        <end position="1018"/>
    </location>
</feature>
<feature type="compositionally biased region" description="Polar residues" evidence="5">
    <location>
        <begin position="768"/>
        <end position="782"/>
    </location>
</feature>
<feature type="compositionally biased region" description="Polar residues" evidence="5">
    <location>
        <begin position="35"/>
        <end position="65"/>
    </location>
</feature>
<gene>
    <name evidence="8" type="ORF">C7999DRAFT_11064</name>
</gene>
<reference evidence="8" key="1">
    <citation type="journal article" date="2023" name="Mol. Phylogenet. Evol.">
        <title>Genome-scale phylogeny and comparative genomics of the fungal order Sordariales.</title>
        <authorList>
            <person name="Hensen N."/>
            <person name="Bonometti L."/>
            <person name="Westerberg I."/>
            <person name="Brannstrom I.O."/>
            <person name="Guillou S."/>
            <person name="Cros-Aarteil S."/>
            <person name="Calhoun S."/>
            <person name="Haridas S."/>
            <person name="Kuo A."/>
            <person name="Mondo S."/>
            <person name="Pangilinan J."/>
            <person name="Riley R."/>
            <person name="LaButti K."/>
            <person name="Andreopoulos B."/>
            <person name="Lipzen A."/>
            <person name="Chen C."/>
            <person name="Yan M."/>
            <person name="Daum C."/>
            <person name="Ng V."/>
            <person name="Clum A."/>
            <person name="Steindorff A."/>
            <person name="Ohm R.A."/>
            <person name="Martin F."/>
            <person name="Silar P."/>
            <person name="Natvig D.O."/>
            <person name="Lalanne C."/>
            <person name="Gautier V."/>
            <person name="Ament-Velasquez S.L."/>
            <person name="Kruys A."/>
            <person name="Hutchinson M.I."/>
            <person name="Powell A.J."/>
            <person name="Barry K."/>
            <person name="Miller A.N."/>
            <person name="Grigoriev I.V."/>
            <person name="Debuchy R."/>
            <person name="Gladieux P."/>
            <person name="Hiltunen Thoren M."/>
            <person name="Johannesson H."/>
        </authorList>
    </citation>
    <scope>NUCLEOTIDE SEQUENCE</scope>
    <source>
        <strain evidence="8">CBS 359.72</strain>
    </source>
</reference>
<evidence type="ECO:0000256" key="3">
    <source>
        <dbReference type="ARBA" id="ARBA00023212"/>
    </source>
</evidence>
<feature type="region of interest" description="Disordered" evidence="5">
    <location>
        <begin position="189"/>
        <end position="267"/>
    </location>
</feature>
<feature type="compositionally biased region" description="Basic and acidic residues" evidence="5">
    <location>
        <begin position="154"/>
        <end position="167"/>
    </location>
</feature>
<feature type="region of interest" description="Disordered" evidence="5">
    <location>
        <begin position="1"/>
        <end position="20"/>
    </location>
</feature>
<feature type="region of interest" description="Disordered" evidence="5">
    <location>
        <begin position="765"/>
        <end position="785"/>
    </location>
</feature>
<feature type="region of interest" description="Disordered" evidence="5">
    <location>
        <begin position="828"/>
        <end position="864"/>
    </location>
</feature>
<dbReference type="GO" id="GO:0005815">
    <property type="term" value="C:microtubule organizing center"/>
    <property type="evidence" value="ECO:0007669"/>
    <property type="project" value="UniProtKB-SubCell"/>
</dbReference>
<feature type="region of interest" description="Disordered" evidence="5">
    <location>
        <begin position="989"/>
        <end position="1019"/>
    </location>
</feature>
<reference evidence="8" key="2">
    <citation type="submission" date="2023-05" db="EMBL/GenBank/DDBJ databases">
        <authorList>
            <consortium name="Lawrence Berkeley National Laboratory"/>
            <person name="Steindorff A."/>
            <person name="Hensen N."/>
            <person name="Bonometti L."/>
            <person name="Westerberg I."/>
            <person name="Brannstrom I.O."/>
            <person name="Guillou S."/>
            <person name="Cros-Aarteil S."/>
            <person name="Calhoun S."/>
            <person name="Haridas S."/>
            <person name="Kuo A."/>
            <person name="Mondo S."/>
            <person name="Pangilinan J."/>
            <person name="Riley R."/>
            <person name="Labutti K."/>
            <person name="Andreopoulos B."/>
            <person name="Lipzen A."/>
            <person name="Chen C."/>
            <person name="Yanf M."/>
            <person name="Daum C."/>
            <person name="Ng V."/>
            <person name="Clum A."/>
            <person name="Ohm R."/>
            <person name="Martin F."/>
            <person name="Silar P."/>
            <person name="Natvig D."/>
            <person name="Lalanne C."/>
            <person name="Gautier V."/>
            <person name="Ament-Velasquez S.L."/>
            <person name="Kruys A."/>
            <person name="Hutchinson M.I."/>
            <person name="Powell A.J."/>
            <person name="Barry K."/>
            <person name="Miller A.N."/>
            <person name="Grigoriev I.V."/>
            <person name="Debuchy R."/>
            <person name="Gladieux P."/>
            <person name="Thoren M.H."/>
            <person name="Johannesson H."/>
        </authorList>
    </citation>
    <scope>NUCLEOTIDE SEQUENCE</scope>
    <source>
        <strain evidence="8">CBS 359.72</strain>
    </source>
</reference>
<feature type="region of interest" description="Disordered" evidence="5">
    <location>
        <begin position="1043"/>
        <end position="1062"/>
    </location>
</feature>
<feature type="compositionally biased region" description="Basic and acidic residues" evidence="5">
    <location>
        <begin position="220"/>
        <end position="245"/>
    </location>
</feature>
<dbReference type="PANTHER" id="PTHR19336:SF9">
    <property type="entry name" value="SPINDLE POLE BODY PROTEIN PPC89"/>
    <property type="match status" value="1"/>
</dbReference>
<organism evidence="8 9">
    <name type="scientific">Corynascus novoguineensis</name>
    <dbReference type="NCBI Taxonomy" id="1126955"/>
    <lineage>
        <taxon>Eukaryota</taxon>
        <taxon>Fungi</taxon>
        <taxon>Dikarya</taxon>
        <taxon>Ascomycota</taxon>
        <taxon>Pezizomycotina</taxon>
        <taxon>Sordariomycetes</taxon>
        <taxon>Sordariomycetidae</taxon>
        <taxon>Sordariales</taxon>
        <taxon>Chaetomiaceae</taxon>
        <taxon>Corynascus</taxon>
    </lineage>
</organism>
<dbReference type="EMBL" id="MU857607">
    <property type="protein sequence ID" value="KAK4251271.1"/>
    <property type="molecule type" value="Genomic_DNA"/>
</dbReference>
<keyword evidence="2" id="KW-0963">Cytoplasm</keyword>
<feature type="compositionally biased region" description="Low complexity" evidence="5">
    <location>
        <begin position="1"/>
        <end position="15"/>
    </location>
</feature>
<accession>A0AAN7D038</accession>
<feature type="region of interest" description="Disordered" evidence="5">
    <location>
        <begin position="142"/>
        <end position="167"/>
    </location>
</feature>
<evidence type="ECO:0000256" key="2">
    <source>
        <dbReference type="ARBA" id="ARBA00022490"/>
    </source>
</evidence>
<feature type="compositionally biased region" description="Low complexity" evidence="5">
    <location>
        <begin position="194"/>
        <end position="212"/>
    </location>
</feature>
<feature type="region of interest" description="Disordered" evidence="5">
    <location>
        <begin position="885"/>
        <end position="931"/>
    </location>
</feature>
<evidence type="ECO:0000256" key="4">
    <source>
        <dbReference type="SAM" id="Coils"/>
    </source>
</evidence>
<feature type="compositionally biased region" description="Polar residues" evidence="5">
    <location>
        <begin position="900"/>
        <end position="912"/>
    </location>
</feature>
<protein>
    <submittedName>
        <fullName evidence="8">Uncharacterized protein</fullName>
    </submittedName>
</protein>
<dbReference type="GO" id="GO:0008017">
    <property type="term" value="F:microtubule binding"/>
    <property type="evidence" value="ECO:0007669"/>
    <property type="project" value="InterPro"/>
</dbReference>
<evidence type="ECO:0000313" key="9">
    <source>
        <dbReference type="Proteomes" id="UP001303647"/>
    </source>
</evidence>
<sequence>MDLHSTSRGTRATSSRPKHISRLRKEMLQHRMHQNPFSSPPSSTGSHDTVSTTTEELSRNLSDFSFSPDGEGTRRLNEELPNPSKRHASRSGRFGARQMDTVLNTSVIARTFPEWTGLLTKDDLSFTRTSDMAAALKPVSASLGGKENMPPNQERADENPFDKMGPDLKRKRFRADLQARVENESDCSTILSLSPGRPASASRRSRFAPAQPDVTMSPDAGKRSLQDMVSKIRTEKQTTKRDTTPKRSPPAAINTSHETPAHTVGLDNSVITPTNRSFFLPSFRHLPDWTSGTLKFSTMKNGVPVFVRSGKSGVRLDRYGRDHENIHEVGISKEDEEIFVSMDKLQEEVRELHDHDAMLQREAEKLQREVDLLQAELKRLKGRKLSDSAIGSETDASFRRSTGSNGDLEYEIAQLRDRLDQASRQVGVNDIHSAALAAERDEALHQASVARERATKLQAELEATQKDLESSLHLLQEKEELQLENEALLAENQTLKNQRDSALQNNKTLTAENDKLRRELSGVQKDLRMTREELASVRRQYEALQEEKRQIAQDHASMERNNETYYKENKKLQAQVAARDQHIADLKKGISSRDKMLDNIEGLTTNTAVLELNAELQAEAERLQTRVEKQAAELQRRDSEISNKESRIRSLKEENLDLSIDNERLREENQRLRSEHEEMRGEWADGKHKVARLNQARSRNTTDDDADNCVRLDENFKQREAELRKKLERREAAVQKVKRLSSRISEIAEQEFTGKSAKVTRIVEPRDSQTATDEMTGKSSAVNVDDDPTRELHLTEGDSDFASVMEGEIVKLKHTYRELQRRVQQDFDITEPSGPPALHRSKSDSGVASKSAQQKAQLPGILKRSSQFEDTGRFSVKSALSIASHHTEDEAAPTLHTRRSSMGNTQDLTRPQSRLRRNSEADRDTTEPNMTSAFFVPDITLEGLKQGITKDLHQQPLPSLSKDARRVLDGICRHNSVNCNICVRIAAHGSGSNSVGERPTSAPVSRSTNTPAAAATTAGNKILITPEDVRRGKKIVSAEKPIPVSDRLHPPPVSRQQEDPTVRPAMAPGEALAVLIKETQDEIDHLQMELRQLNEVYFALDKAVGMRERRRVMGDIKRLQGELEAKSGHLYRLHDVLEGQKQAGQLMEGDGVDITVLSGLLRAEVEGEGYLDAEDGEGEEQQVGRRETGRGRTAEVWEGFE</sequence>
<dbReference type="Pfam" id="PF06657">
    <property type="entry name" value="Cep57_MT_bd"/>
    <property type="match status" value="1"/>
</dbReference>
<keyword evidence="9" id="KW-1185">Reference proteome</keyword>
<keyword evidence="4" id="KW-0175">Coiled coil</keyword>
<feature type="region of interest" description="Disordered" evidence="5">
    <location>
        <begin position="33"/>
        <end position="97"/>
    </location>
</feature>